<reference evidence="2 3" key="1">
    <citation type="submission" date="2016-10" db="EMBL/GenBank/DDBJ databases">
        <authorList>
            <person name="de Groot N.N."/>
        </authorList>
    </citation>
    <scope>NUCLEOTIDE SEQUENCE [LARGE SCALE GENOMIC DNA]</scope>
    <source>
        <strain evidence="2 3">DSM 20475</strain>
    </source>
</reference>
<dbReference type="InterPro" id="IPR003741">
    <property type="entry name" value="LUD_dom"/>
</dbReference>
<dbReference type="InterPro" id="IPR024185">
    <property type="entry name" value="FTHF_cligase-like_sf"/>
</dbReference>
<proteinExistence type="predicted"/>
<gene>
    <name evidence="2" type="ORF">SAMN04489866_10254</name>
</gene>
<dbReference type="AlphaFoldDB" id="A0A1G6T6L7"/>
<dbReference type="InterPro" id="IPR037171">
    <property type="entry name" value="NagB/RpiA_transferase-like"/>
</dbReference>
<keyword evidence="3" id="KW-1185">Reference proteome</keyword>
<evidence type="ECO:0000259" key="1">
    <source>
        <dbReference type="Pfam" id="PF02589"/>
    </source>
</evidence>
<organism evidence="2 3">
    <name type="scientific">Peptococcus niger</name>
    <dbReference type="NCBI Taxonomy" id="2741"/>
    <lineage>
        <taxon>Bacteria</taxon>
        <taxon>Bacillati</taxon>
        <taxon>Bacillota</taxon>
        <taxon>Clostridia</taxon>
        <taxon>Eubacteriales</taxon>
        <taxon>Peptococcaceae</taxon>
        <taxon>Peptococcus</taxon>
    </lineage>
</organism>
<accession>A0A1G6T6L7</accession>
<dbReference type="EMBL" id="FNAF01000002">
    <property type="protein sequence ID" value="SDD24035.1"/>
    <property type="molecule type" value="Genomic_DNA"/>
</dbReference>
<dbReference type="Gene3D" id="3.40.50.10420">
    <property type="entry name" value="NagB/RpiA/CoA transferase-like"/>
    <property type="match status" value="1"/>
</dbReference>
<name>A0A1G6T6L7_PEPNI</name>
<feature type="domain" description="LUD" evidence="1">
    <location>
        <begin position="70"/>
        <end position="229"/>
    </location>
</feature>
<evidence type="ECO:0000313" key="3">
    <source>
        <dbReference type="Proteomes" id="UP000198995"/>
    </source>
</evidence>
<dbReference type="Proteomes" id="UP000198995">
    <property type="component" value="Unassembled WGS sequence"/>
</dbReference>
<dbReference type="RefSeq" id="WP_159427945.1">
    <property type="nucleotide sequence ID" value="NZ_FNAF01000002.1"/>
</dbReference>
<evidence type="ECO:0000313" key="2">
    <source>
        <dbReference type="EMBL" id="SDD24035.1"/>
    </source>
</evidence>
<dbReference type="PANTHER" id="PTHR43682">
    <property type="entry name" value="LACTATE UTILIZATION PROTEIN C"/>
    <property type="match status" value="1"/>
</dbReference>
<protein>
    <submittedName>
        <fullName evidence="2">Uncharacterized ACR, YkgG family COG1556</fullName>
    </submittedName>
</protein>
<sequence length="232" mass="25138">MTKTTREEFLGNISQALTRHQVRAPKPDPVEGPVYHRLADLSPEALADHFHSQAPIRHFSSRSIQAGDLAEALQDLLSRDDVEKVVICDDGVSRALHLAEAVTAAGRTPLVYRPDGYDHQGLVDALADADLGITVPTYGLADVGAVVEMASREIPKSFSLLPRVHVSLLPLSRLYSSMSTLAEELEKVYARDGLTSGMNQISGPSSTGDIESYMVTGAHGPVEEHIFIIMDL</sequence>
<dbReference type="PANTHER" id="PTHR43682:SF1">
    <property type="entry name" value="LACTATE UTILIZATION PROTEIN C"/>
    <property type="match status" value="1"/>
</dbReference>
<dbReference type="SUPFAM" id="SSF100950">
    <property type="entry name" value="NagB/RpiA/CoA transferase-like"/>
    <property type="match status" value="1"/>
</dbReference>
<dbReference type="Pfam" id="PF02589">
    <property type="entry name" value="LUD_dom"/>
    <property type="match status" value="1"/>
</dbReference>
<dbReference type="OrthoDB" id="9794157at2"/>
<dbReference type="STRING" id="2741.SAMN04489866_10254"/>